<keyword evidence="9" id="KW-1185">Reference proteome</keyword>
<dbReference type="Proteomes" id="UP000637513">
    <property type="component" value="Unassembled WGS sequence"/>
</dbReference>
<dbReference type="RefSeq" id="WP_249302165.1">
    <property type="nucleotide sequence ID" value="NZ_JACRSW010000001.1"/>
</dbReference>
<sequence>MKRKWSKIIGMDEILIPSGSKGTKKAFLLEQWNKGLLQCMLKIGFLGFGGGSALIPVFEKEVVTKRKWLTKEEYAQDVLAATITPGALPVEIAAGIGKRLGGSIGMLLAAICVAFPGAFMTILLLSALEDVSQNILTGVHILSVLTGIYICYLLIRYEMGIMQEAKKSGTGQMIHTIAIMAGVFILTGEKSLYTLLAIDRQPFFDISTLRILLLALFWGCCDKGNQKEKKIILMILSALYIACVKNDPWISLTWVRLLTEAVMLGLAIKELSKEKKKTDWKMIVGENGICIMWLLIFLLPSCFILKDQITFIFSGIGSTLLSFGGGDAYLTVAEGFFVHSGLVDAEFFYARLVMVANLLPGSILCKILPGIGYYIGCQMQHGRIDGYLVAIAGFGISVIVSVVVFNMVSCIYASIQERNTFSSLPYYIKPTIGGLLLSVLCTLIRQSLL</sequence>
<evidence type="ECO:0000256" key="4">
    <source>
        <dbReference type="ARBA" id="ARBA00022692"/>
    </source>
</evidence>
<evidence type="ECO:0000256" key="6">
    <source>
        <dbReference type="ARBA" id="ARBA00023136"/>
    </source>
</evidence>
<feature type="transmembrane region" description="Helical" evidence="7">
    <location>
        <begin position="176"/>
        <end position="196"/>
    </location>
</feature>
<comment type="caution">
    <text evidence="8">The sequence shown here is derived from an EMBL/GenBank/DDBJ whole genome shotgun (WGS) entry which is preliminary data.</text>
</comment>
<keyword evidence="6 7" id="KW-0472">Membrane</keyword>
<dbReference type="Pfam" id="PF02417">
    <property type="entry name" value="Chromate_transp"/>
    <property type="match status" value="2"/>
</dbReference>
<gene>
    <name evidence="8" type="ORF">H8700_00485</name>
</gene>
<dbReference type="InterPro" id="IPR003370">
    <property type="entry name" value="Chromate_transpt"/>
</dbReference>
<name>A0ABR7MQX8_9FIRM</name>
<dbReference type="PANTHER" id="PTHR43663">
    <property type="entry name" value="CHROMATE TRANSPORT PROTEIN-RELATED"/>
    <property type="match status" value="1"/>
</dbReference>
<reference evidence="8 9" key="1">
    <citation type="submission" date="2020-08" db="EMBL/GenBank/DDBJ databases">
        <title>Genome public.</title>
        <authorList>
            <person name="Liu C."/>
            <person name="Sun Q."/>
        </authorList>
    </citation>
    <scope>NUCLEOTIDE SEQUENCE [LARGE SCALE GENOMIC DNA]</scope>
    <source>
        <strain evidence="8 9">BX3</strain>
    </source>
</reference>
<comment type="subcellular location">
    <subcellularLocation>
        <location evidence="1">Cell membrane</location>
        <topology evidence="1">Multi-pass membrane protein</topology>
    </subcellularLocation>
</comment>
<evidence type="ECO:0000313" key="9">
    <source>
        <dbReference type="Proteomes" id="UP000637513"/>
    </source>
</evidence>
<proteinExistence type="inferred from homology"/>
<keyword evidence="3" id="KW-1003">Cell membrane</keyword>
<feature type="transmembrane region" description="Helical" evidence="7">
    <location>
        <begin position="427"/>
        <end position="444"/>
    </location>
</feature>
<feature type="transmembrane region" description="Helical" evidence="7">
    <location>
        <begin position="202"/>
        <end position="219"/>
    </location>
</feature>
<feature type="transmembrane region" description="Helical" evidence="7">
    <location>
        <begin position="311"/>
        <end position="332"/>
    </location>
</feature>
<dbReference type="EMBL" id="JACRSW010000001">
    <property type="protein sequence ID" value="MBC8556199.1"/>
    <property type="molecule type" value="Genomic_DNA"/>
</dbReference>
<feature type="transmembrane region" description="Helical" evidence="7">
    <location>
        <begin position="280"/>
        <end position="299"/>
    </location>
</feature>
<dbReference type="InterPro" id="IPR052518">
    <property type="entry name" value="CHR_Transporter"/>
</dbReference>
<feature type="transmembrane region" description="Helical" evidence="7">
    <location>
        <begin position="387"/>
        <end position="415"/>
    </location>
</feature>
<evidence type="ECO:0000256" key="3">
    <source>
        <dbReference type="ARBA" id="ARBA00022475"/>
    </source>
</evidence>
<protein>
    <submittedName>
        <fullName evidence="8">Chromate transporter</fullName>
    </submittedName>
</protein>
<evidence type="ECO:0000256" key="2">
    <source>
        <dbReference type="ARBA" id="ARBA00005262"/>
    </source>
</evidence>
<feature type="transmembrane region" description="Helical" evidence="7">
    <location>
        <begin position="231"/>
        <end position="250"/>
    </location>
</feature>
<evidence type="ECO:0000313" key="8">
    <source>
        <dbReference type="EMBL" id="MBC8556199.1"/>
    </source>
</evidence>
<feature type="transmembrane region" description="Helical" evidence="7">
    <location>
        <begin position="104"/>
        <end position="128"/>
    </location>
</feature>
<comment type="similarity">
    <text evidence="2">Belongs to the chromate ion transporter (CHR) (TC 2.A.51) family.</text>
</comment>
<feature type="transmembrane region" description="Helical" evidence="7">
    <location>
        <begin position="134"/>
        <end position="155"/>
    </location>
</feature>
<keyword evidence="4 7" id="KW-0812">Transmembrane</keyword>
<feature type="transmembrane region" description="Helical" evidence="7">
    <location>
        <begin position="352"/>
        <end position="375"/>
    </location>
</feature>
<accession>A0ABR7MQX8</accession>
<evidence type="ECO:0000256" key="5">
    <source>
        <dbReference type="ARBA" id="ARBA00022989"/>
    </source>
</evidence>
<evidence type="ECO:0000256" key="1">
    <source>
        <dbReference type="ARBA" id="ARBA00004651"/>
    </source>
</evidence>
<dbReference type="PANTHER" id="PTHR43663:SF1">
    <property type="entry name" value="CHROMATE TRANSPORTER"/>
    <property type="match status" value="1"/>
</dbReference>
<evidence type="ECO:0000256" key="7">
    <source>
        <dbReference type="SAM" id="Phobius"/>
    </source>
</evidence>
<keyword evidence="5 7" id="KW-1133">Transmembrane helix</keyword>
<organism evidence="8 9">
    <name type="scientific">Jutongia hominis</name>
    <dbReference type="NCBI Taxonomy" id="2763664"/>
    <lineage>
        <taxon>Bacteria</taxon>
        <taxon>Bacillati</taxon>
        <taxon>Bacillota</taxon>
        <taxon>Clostridia</taxon>
        <taxon>Lachnospirales</taxon>
        <taxon>Lachnospiraceae</taxon>
        <taxon>Jutongia</taxon>
    </lineage>
</organism>